<dbReference type="EMBL" id="CP158272">
    <property type="protein sequence ID" value="XDJ97679.1"/>
    <property type="molecule type" value="Genomic_DNA"/>
</dbReference>
<gene>
    <name evidence="22" type="primary">dppB</name>
    <name evidence="16" type="ORF">ABRY90_01320</name>
    <name evidence="19" type="ORF">ABRY91_07535</name>
    <name evidence="17" type="ORF">ABRY92_11830</name>
    <name evidence="20" type="ORF">ABRY94_05410</name>
    <name evidence="29" type="ORF">ABRY95_02385</name>
    <name evidence="25" type="ORF">ABRY96_05810</name>
    <name evidence="22" type="ORF">ABRY97_07125</name>
    <name evidence="27" type="ORF">ABRY98_06965</name>
    <name evidence="10" type="ORF">ABRY99_05620</name>
    <name evidence="15" type="ORF">ABRZ00_01620</name>
    <name evidence="14" type="ORF">ABRZ01_01980</name>
    <name evidence="11" type="ORF">ABRZ02_00770</name>
    <name evidence="18" type="ORF">ABRZ03_05165</name>
    <name evidence="12" type="ORF">ABRZ04_03770</name>
    <name evidence="30" type="ORF">ABRZ05_07855</name>
    <name evidence="21" type="ORF">ABRZ06_09385</name>
    <name evidence="24" type="ORF">ABRZ07_01145</name>
    <name evidence="26" type="ORF">ABRZ08_10365</name>
    <name evidence="13" type="ORF">ABRZ09_04190</name>
    <name evidence="23" type="ORF">ABRZ10_09550</name>
    <name evidence="31" type="ORF">ABRZ11_07510</name>
    <name evidence="28" type="ORF">ABRZ12_13610</name>
    <name evidence="9" type="ORF">GCM10009108_08410</name>
</gene>
<accession>A0AB39F6P3</accession>
<dbReference type="EMBL" id="CP158257">
    <property type="protein sequence ID" value="XDJ55910.1"/>
    <property type="molecule type" value="Genomic_DNA"/>
</dbReference>
<reference evidence="9" key="1">
    <citation type="journal article" date="2014" name="Int. J. Syst. Evol. Microbiol.">
        <title>Complete genome of a new Firmicutes species belonging to the dominant human colonic microbiota ('Ruminococcus bicirculans') reveals two chromosomes and a selective capacity to utilize plant glucans.</title>
        <authorList>
            <consortium name="NISC Comparative Sequencing Program"/>
            <person name="Wegmann U."/>
            <person name="Louis P."/>
            <person name="Goesmann A."/>
            <person name="Henrissat B."/>
            <person name="Duncan S.H."/>
            <person name="Flint H.J."/>
        </authorList>
    </citation>
    <scope>NUCLEOTIDE SEQUENCE</scope>
    <source>
        <strain evidence="9">JCM 15515</strain>
    </source>
</reference>
<dbReference type="KEGG" id="cgin:ABRZ00_01620"/>
<dbReference type="EMBL" id="CP158260">
    <property type="protein sequence ID" value="XDJ64723.1"/>
    <property type="molecule type" value="Genomic_DNA"/>
</dbReference>
<evidence type="ECO:0000313" key="12">
    <source>
        <dbReference type="EMBL" id="XDJ48188.1"/>
    </source>
</evidence>
<evidence type="ECO:0000256" key="1">
    <source>
        <dbReference type="ARBA" id="ARBA00004651"/>
    </source>
</evidence>
<dbReference type="EMBL" id="CP158256">
    <property type="protein sequence ID" value="XDJ53296.1"/>
    <property type="molecule type" value="Genomic_DNA"/>
</dbReference>
<dbReference type="EMBL" id="BAAAEX010000003">
    <property type="protein sequence ID" value="GAA0775434.1"/>
    <property type="molecule type" value="Genomic_DNA"/>
</dbReference>
<dbReference type="Pfam" id="PF19300">
    <property type="entry name" value="BPD_transp_1_N"/>
    <property type="match status" value="1"/>
</dbReference>
<evidence type="ECO:0000256" key="6">
    <source>
        <dbReference type="ARBA" id="ARBA00023136"/>
    </source>
</evidence>
<dbReference type="EMBL" id="CP158273">
    <property type="protein sequence ID" value="XDJ95032.1"/>
    <property type="molecule type" value="Genomic_DNA"/>
</dbReference>
<keyword evidence="4 7" id="KW-0812">Transmembrane</keyword>
<evidence type="ECO:0000313" key="29">
    <source>
        <dbReference type="EMBL" id="XDJ93888.1"/>
    </source>
</evidence>
<organism evidence="22">
    <name type="scientific">Castellaniella ginsengisoli</name>
    <dbReference type="NCBI Taxonomy" id="546114"/>
    <lineage>
        <taxon>Bacteria</taxon>
        <taxon>Pseudomonadati</taxon>
        <taxon>Pseudomonadota</taxon>
        <taxon>Betaproteobacteria</taxon>
        <taxon>Burkholderiales</taxon>
        <taxon>Alcaligenaceae</taxon>
        <taxon>Castellaniella</taxon>
    </lineage>
</organism>
<evidence type="ECO:0000313" key="15">
    <source>
        <dbReference type="EMBL" id="XDJ55910.1"/>
    </source>
</evidence>
<dbReference type="EMBL" id="CP158271">
    <property type="protein sequence ID" value="XDJ93888.1"/>
    <property type="molecule type" value="Genomic_DNA"/>
</dbReference>
<feature type="transmembrane region" description="Helical" evidence="7">
    <location>
        <begin position="9"/>
        <end position="30"/>
    </location>
</feature>
<keyword evidence="5 7" id="KW-1133">Transmembrane helix</keyword>
<reference evidence="32" key="2">
    <citation type="journal article" date="2019" name="Int. J. Syst. Evol. Microbiol.">
        <title>The Global Catalogue of Microorganisms (GCM) 10K type strain sequencing project: providing services to taxonomists for standard genome sequencing and annotation.</title>
        <authorList>
            <consortium name="The Broad Institute Genomics Platform"/>
            <consortium name="The Broad Institute Genome Sequencing Center for Infectious Disease"/>
            <person name="Wu L."/>
            <person name="Ma J."/>
        </authorList>
    </citation>
    <scope>NUCLEOTIDE SEQUENCE [LARGE SCALE GENOMIC DNA]</scope>
    <source>
        <strain evidence="32">JCM 15515</strain>
    </source>
</reference>
<evidence type="ECO:0000313" key="22">
    <source>
        <dbReference type="EMBL" id="XDJ73418.1"/>
    </source>
</evidence>
<evidence type="ECO:0000313" key="32">
    <source>
        <dbReference type="Proteomes" id="UP001500573"/>
    </source>
</evidence>
<evidence type="ECO:0000313" key="30">
    <source>
        <dbReference type="EMBL" id="XDJ95032.1"/>
    </source>
</evidence>
<dbReference type="EMBL" id="CP158258">
    <property type="protein sequence ID" value="XDJ58592.1"/>
    <property type="molecule type" value="Genomic_DNA"/>
</dbReference>
<dbReference type="RefSeq" id="WP_343835814.1">
    <property type="nucleotide sequence ID" value="NZ_BAAAEX010000003.1"/>
</dbReference>
<dbReference type="GeneID" id="93066192"/>
<dbReference type="EMBL" id="CP158270">
    <property type="protein sequence ID" value="XDJ90657.1"/>
    <property type="molecule type" value="Genomic_DNA"/>
</dbReference>
<dbReference type="EMBL" id="CP158269">
    <property type="protein sequence ID" value="XDJ89281.1"/>
    <property type="molecule type" value="Genomic_DNA"/>
</dbReference>
<dbReference type="GO" id="GO:0071916">
    <property type="term" value="F:dipeptide transmembrane transporter activity"/>
    <property type="evidence" value="ECO:0007669"/>
    <property type="project" value="TreeGrafter"/>
</dbReference>
<feature type="transmembrane region" description="Helical" evidence="7">
    <location>
        <begin position="102"/>
        <end position="123"/>
    </location>
</feature>
<evidence type="ECO:0000256" key="3">
    <source>
        <dbReference type="ARBA" id="ARBA00022475"/>
    </source>
</evidence>
<evidence type="ECO:0000313" key="17">
    <source>
        <dbReference type="EMBL" id="XDJ60661.1"/>
    </source>
</evidence>
<evidence type="ECO:0000256" key="2">
    <source>
        <dbReference type="ARBA" id="ARBA00022448"/>
    </source>
</evidence>
<evidence type="ECO:0000313" key="19">
    <source>
        <dbReference type="EMBL" id="XDJ65301.1"/>
    </source>
</evidence>
<evidence type="ECO:0000259" key="8">
    <source>
        <dbReference type="PROSITE" id="PS50928"/>
    </source>
</evidence>
<dbReference type="NCBIfam" id="NF008161">
    <property type="entry name" value="PRK10914.1"/>
    <property type="match status" value="1"/>
</dbReference>
<evidence type="ECO:0000313" key="16">
    <source>
        <dbReference type="EMBL" id="XDJ58592.1"/>
    </source>
</evidence>
<feature type="transmembrane region" description="Helical" evidence="7">
    <location>
        <begin position="201"/>
        <end position="221"/>
    </location>
</feature>
<dbReference type="EMBL" id="CP158262">
    <property type="protein sequence ID" value="XDJ70221.1"/>
    <property type="molecule type" value="Genomic_DNA"/>
</dbReference>
<dbReference type="EMBL" id="CP158252">
    <property type="protein sequence ID" value="XDJ43041.1"/>
    <property type="molecule type" value="Genomic_DNA"/>
</dbReference>
<keyword evidence="32" id="KW-1185">Reference proteome</keyword>
<dbReference type="EMBL" id="CP158267">
    <property type="protein sequence ID" value="XDJ80154.1"/>
    <property type="molecule type" value="Genomic_DNA"/>
</dbReference>
<reference evidence="9" key="3">
    <citation type="submission" date="2023-12" db="EMBL/GenBank/DDBJ databases">
        <authorList>
            <person name="Sun Q."/>
            <person name="Inoue M."/>
        </authorList>
    </citation>
    <scope>NUCLEOTIDE SEQUENCE</scope>
    <source>
        <strain evidence="9">JCM 15515</strain>
    </source>
</reference>
<evidence type="ECO:0000313" key="10">
    <source>
        <dbReference type="EMBL" id="XDJ43041.1"/>
    </source>
</evidence>
<name>A0AB39F6P3_9BURK</name>
<dbReference type="Proteomes" id="UP001500573">
    <property type="component" value="Unassembled WGS sequence"/>
</dbReference>
<sequence>MLSFILKRVGLAIPTFIGITLLTFAFIHLIPGDPVMIMAGERGLSPERHAAMMAQLGLDQPLWTQYGHYIWGVLHGDLGTSLTTREPIWSEFVPRFQATLELSVAAMMIALLIGIPVGVLAAVKRGSFFDHAAITAALTGYSMPVFWWGLMLIMLVSVQLDLMPVSGRVSAAVFLDPDNPLTGFMLIDTLLFGEEGNFLDALHHILLPAFVLATIPLAVIVRMTRSSMLEVLNEDYIRTARAKGLSRLRVVVVHALRNALLPVLTVVGLQVGVLMVGAILTETIFSWPGVGRWLIYGLEQRDYPVVQGGVLMVATLIIIVNMCVDILYGLADPRIRHRRGRN</sequence>
<evidence type="ECO:0000313" key="21">
    <source>
        <dbReference type="EMBL" id="XDJ71146.1"/>
    </source>
</evidence>
<comment type="subcellular location">
    <subcellularLocation>
        <location evidence="1 7">Cell membrane</location>
        <topology evidence="1 7">Multi-pass membrane protein</topology>
    </subcellularLocation>
</comment>
<feature type="transmembrane region" description="Helical" evidence="7">
    <location>
        <begin position="135"/>
        <end position="158"/>
    </location>
</feature>
<evidence type="ECO:0000256" key="5">
    <source>
        <dbReference type="ARBA" id="ARBA00022989"/>
    </source>
</evidence>
<evidence type="ECO:0000313" key="31">
    <source>
        <dbReference type="EMBL" id="XDJ97679.1"/>
    </source>
</evidence>
<evidence type="ECO:0000313" key="14">
    <source>
        <dbReference type="EMBL" id="XDJ53296.1"/>
    </source>
</evidence>
<evidence type="ECO:0000313" key="9">
    <source>
        <dbReference type="EMBL" id="GAA0775434.1"/>
    </source>
</evidence>
<dbReference type="InterPro" id="IPR045621">
    <property type="entry name" value="BPD_transp_1_N"/>
</dbReference>
<dbReference type="EMBL" id="CP158263">
    <property type="protein sequence ID" value="XDJ71146.1"/>
    <property type="molecule type" value="Genomic_DNA"/>
</dbReference>
<dbReference type="PANTHER" id="PTHR43163">
    <property type="entry name" value="DIPEPTIDE TRANSPORT SYSTEM PERMEASE PROTEIN DPPB-RELATED"/>
    <property type="match status" value="1"/>
</dbReference>
<evidence type="ECO:0000313" key="26">
    <source>
        <dbReference type="EMBL" id="XDJ84621.1"/>
    </source>
</evidence>
<feature type="domain" description="ABC transmembrane type-1" evidence="8">
    <location>
        <begin position="96"/>
        <end position="328"/>
    </location>
</feature>
<dbReference type="Pfam" id="PF00528">
    <property type="entry name" value="BPD_transp_1"/>
    <property type="match status" value="1"/>
</dbReference>
<dbReference type="EMBL" id="CP158261">
    <property type="protein sequence ID" value="XDJ65301.1"/>
    <property type="molecule type" value="Genomic_DNA"/>
</dbReference>
<feature type="transmembrane region" description="Helical" evidence="7">
    <location>
        <begin position="259"/>
        <end position="285"/>
    </location>
</feature>
<dbReference type="InterPro" id="IPR000515">
    <property type="entry name" value="MetI-like"/>
</dbReference>
<dbReference type="EMBL" id="CP158265">
    <property type="protein sequence ID" value="XDJ76410.1"/>
    <property type="molecule type" value="Genomic_DNA"/>
</dbReference>
<evidence type="ECO:0000313" key="13">
    <source>
        <dbReference type="EMBL" id="XDJ51065.1"/>
    </source>
</evidence>
<comment type="similarity">
    <text evidence="7">Belongs to the binding-protein-dependent transport system permease family.</text>
</comment>
<proteinExistence type="inferred from homology"/>
<evidence type="ECO:0000256" key="4">
    <source>
        <dbReference type="ARBA" id="ARBA00022692"/>
    </source>
</evidence>
<dbReference type="CDD" id="cd06261">
    <property type="entry name" value="TM_PBP2"/>
    <property type="match status" value="1"/>
</dbReference>
<evidence type="ECO:0000256" key="7">
    <source>
        <dbReference type="RuleBase" id="RU363032"/>
    </source>
</evidence>
<dbReference type="EMBL" id="CP158259">
    <property type="protein sequence ID" value="XDJ60661.1"/>
    <property type="molecule type" value="Genomic_DNA"/>
</dbReference>
<reference evidence="22" key="4">
    <citation type="submission" date="2024-05" db="EMBL/GenBank/DDBJ databases">
        <authorList>
            <person name="Luo Y.-C."/>
            <person name="Nicholds J."/>
            <person name="Mortimer T."/>
            <person name="Maboni G."/>
        </authorList>
    </citation>
    <scope>NUCLEOTIDE SEQUENCE</scope>
    <source>
        <strain evidence="30">124370</strain>
        <strain evidence="31">124566</strain>
        <strain evidence="29">124953</strain>
        <strain evidence="28">130308</strain>
        <strain evidence="27">130416</strain>
        <strain evidence="26">140124</strain>
        <strain evidence="24">141555</strain>
        <strain evidence="25">143751</strain>
        <strain evidence="23">143769</strain>
        <strain evidence="22">143811</strain>
        <strain evidence="21">143936</strain>
        <strain evidence="20">144863</strain>
        <strain evidence="19">145849</strain>
        <strain evidence="18">145850</strain>
        <strain evidence="17">145852</strain>
        <strain evidence="16">148131</strain>
        <strain evidence="15">150221</strain>
        <strain evidence="14">150964</strain>
        <strain evidence="13">151108</strain>
        <strain evidence="12">151836</strain>
        <strain evidence="11">153271</strain>
        <strain evidence="10">153920</strain>
    </source>
</reference>
<dbReference type="EMBL" id="CP158254">
    <property type="protein sequence ID" value="XDJ48188.1"/>
    <property type="molecule type" value="Genomic_DNA"/>
</dbReference>
<dbReference type="EMBL" id="CP158268">
    <property type="protein sequence ID" value="XDJ84621.1"/>
    <property type="molecule type" value="Genomic_DNA"/>
</dbReference>
<keyword evidence="3" id="KW-1003">Cell membrane</keyword>
<dbReference type="EMBL" id="CP158253">
    <property type="protein sequence ID" value="XDJ44868.1"/>
    <property type="molecule type" value="Genomic_DNA"/>
</dbReference>
<feature type="transmembrane region" description="Helical" evidence="7">
    <location>
        <begin position="305"/>
        <end position="331"/>
    </location>
</feature>
<keyword evidence="2 7" id="KW-0813">Transport</keyword>
<dbReference type="PROSITE" id="PS50928">
    <property type="entry name" value="ABC_TM1"/>
    <property type="match status" value="1"/>
</dbReference>
<evidence type="ECO:0000313" key="11">
    <source>
        <dbReference type="EMBL" id="XDJ44868.1"/>
    </source>
</evidence>
<evidence type="ECO:0000313" key="23">
    <source>
        <dbReference type="EMBL" id="XDJ76410.1"/>
    </source>
</evidence>
<dbReference type="AlphaFoldDB" id="A0AB39F6P3"/>
<dbReference type="EMBL" id="CP158266">
    <property type="protein sequence ID" value="XDJ83720.1"/>
    <property type="molecule type" value="Genomic_DNA"/>
</dbReference>
<evidence type="ECO:0000313" key="28">
    <source>
        <dbReference type="EMBL" id="XDJ90657.1"/>
    </source>
</evidence>
<dbReference type="InterPro" id="IPR035906">
    <property type="entry name" value="MetI-like_sf"/>
</dbReference>
<evidence type="ECO:0000313" key="24">
    <source>
        <dbReference type="EMBL" id="XDJ80154.1"/>
    </source>
</evidence>
<evidence type="ECO:0000313" key="20">
    <source>
        <dbReference type="EMBL" id="XDJ70221.1"/>
    </source>
</evidence>
<dbReference type="EMBL" id="CP158255">
    <property type="protein sequence ID" value="XDJ51065.1"/>
    <property type="molecule type" value="Genomic_DNA"/>
</dbReference>
<evidence type="ECO:0000313" key="18">
    <source>
        <dbReference type="EMBL" id="XDJ64723.1"/>
    </source>
</evidence>
<keyword evidence="6 7" id="KW-0472">Membrane</keyword>
<dbReference type="EMBL" id="CP158264">
    <property type="protein sequence ID" value="XDJ73418.1"/>
    <property type="molecule type" value="Genomic_DNA"/>
</dbReference>
<dbReference type="PANTHER" id="PTHR43163:SF6">
    <property type="entry name" value="DIPEPTIDE TRANSPORT SYSTEM PERMEASE PROTEIN DPPB-RELATED"/>
    <property type="match status" value="1"/>
</dbReference>
<protein>
    <submittedName>
        <fullName evidence="22">Dipeptide ABC transporter permease DppB</fullName>
    </submittedName>
</protein>
<evidence type="ECO:0000313" key="27">
    <source>
        <dbReference type="EMBL" id="XDJ89281.1"/>
    </source>
</evidence>
<dbReference type="Gene3D" id="1.10.3720.10">
    <property type="entry name" value="MetI-like"/>
    <property type="match status" value="1"/>
</dbReference>
<dbReference type="GO" id="GO:0005886">
    <property type="term" value="C:plasma membrane"/>
    <property type="evidence" value="ECO:0007669"/>
    <property type="project" value="UniProtKB-SubCell"/>
</dbReference>
<evidence type="ECO:0000313" key="25">
    <source>
        <dbReference type="EMBL" id="XDJ83720.1"/>
    </source>
</evidence>
<dbReference type="SUPFAM" id="SSF161098">
    <property type="entry name" value="MetI-like"/>
    <property type="match status" value="1"/>
</dbReference>